<dbReference type="RefSeq" id="WP_163076388.1">
    <property type="nucleotide sequence ID" value="NZ_CP048630.1"/>
</dbReference>
<organism evidence="2 3">
    <name type="scientific">Ancylobacter pratisalsi</name>
    <dbReference type="NCBI Taxonomy" id="1745854"/>
    <lineage>
        <taxon>Bacteria</taxon>
        <taxon>Pseudomonadati</taxon>
        <taxon>Pseudomonadota</taxon>
        <taxon>Alphaproteobacteria</taxon>
        <taxon>Hyphomicrobiales</taxon>
        <taxon>Xanthobacteraceae</taxon>
        <taxon>Ancylobacter</taxon>
    </lineage>
</organism>
<proteinExistence type="predicted"/>
<dbReference type="PANTHER" id="PTHR12110">
    <property type="entry name" value="HYDROXYPYRUVATE ISOMERASE"/>
    <property type="match status" value="1"/>
</dbReference>
<dbReference type="EMBL" id="CP048630">
    <property type="protein sequence ID" value="QIB35243.1"/>
    <property type="molecule type" value="Genomic_DNA"/>
</dbReference>
<evidence type="ECO:0000313" key="3">
    <source>
        <dbReference type="Proteomes" id="UP000464751"/>
    </source>
</evidence>
<protein>
    <submittedName>
        <fullName evidence="2">TIM barrel protein</fullName>
    </submittedName>
</protein>
<dbReference type="Pfam" id="PF01261">
    <property type="entry name" value="AP_endonuc_2"/>
    <property type="match status" value="1"/>
</dbReference>
<dbReference type="InterPro" id="IPR036237">
    <property type="entry name" value="Xyl_isomerase-like_sf"/>
</dbReference>
<keyword evidence="3" id="KW-1185">Reference proteome</keyword>
<dbReference type="SUPFAM" id="SSF51658">
    <property type="entry name" value="Xylose isomerase-like"/>
    <property type="match status" value="1"/>
</dbReference>
<gene>
    <name evidence="2" type="ORF">G3A50_17155</name>
</gene>
<sequence length="304" mass="33751">MSEAAAPIPFGINLGFCVKRWVSPELWTRVVRERLGLDLVQFSFDLVDPMWPDAVLERHAGAVRREAQASGITIHSAFIGLAHYTFNQLLHPDPAVRDYAEEWLGRAYRFAAMAGIPRVGGPLGAIASRLDGTEAEAIEPADYAELIARMHRLGARAGAEGLSELYVEPTPLRREWPWTIAQARQMMNDVAGSAVPWRLCPDWGHGTFEPLYGPGEGAMEPWFRELADVITAVHIQQTDFVLDRHWDFAVPGKVDPLEAAKLLRATGIAPAPVFLEVFYPFEHDDMSILKALEASSALLRQAFV</sequence>
<dbReference type="InterPro" id="IPR050312">
    <property type="entry name" value="IolE/XylAMocC-like"/>
</dbReference>
<accession>A0A6P1YT45</accession>
<dbReference type="AlphaFoldDB" id="A0A6P1YT45"/>
<evidence type="ECO:0000313" key="2">
    <source>
        <dbReference type="EMBL" id="QIB35243.1"/>
    </source>
</evidence>
<reference evidence="2 3" key="1">
    <citation type="submission" date="2020-02" db="EMBL/GenBank/DDBJ databases">
        <authorList>
            <person name="Li G."/>
        </authorList>
    </citation>
    <scope>NUCLEOTIDE SEQUENCE [LARGE SCALE GENOMIC DNA]</scope>
    <source>
        <strain evidence="2 3">DSM 102029</strain>
    </source>
</reference>
<dbReference type="InterPro" id="IPR013022">
    <property type="entry name" value="Xyl_isomerase-like_TIM-brl"/>
</dbReference>
<dbReference type="Gene3D" id="3.20.20.150">
    <property type="entry name" value="Divalent-metal-dependent TIM barrel enzymes"/>
    <property type="match status" value="1"/>
</dbReference>
<name>A0A6P1YT45_9HYPH</name>
<dbReference type="Proteomes" id="UP000464751">
    <property type="component" value="Chromosome"/>
</dbReference>
<evidence type="ECO:0000259" key="1">
    <source>
        <dbReference type="Pfam" id="PF01261"/>
    </source>
</evidence>
<dbReference type="KEGG" id="apra:G3A50_17155"/>
<feature type="domain" description="Xylose isomerase-like TIM barrel" evidence="1">
    <location>
        <begin position="34"/>
        <end position="280"/>
    </location>
</feature>
<dbReference type="PANTHER" id="PTHR12110:SF53">
    <property type="entry name" value="BLR5974 PROTEIN"/>
    <property type="match status" value="1"/>
</dbReference>